<reference evidence="1 2" key="1">
    <citation type="journal article" date="2011" name="Front. Microbiol.">
        <title>Two Strains of Crocosphaera watsonii with Highly Conserved Genomes are Distinguished by Strain-Specific Features.</title>
        <authorList>
            <person name="Bench S.R."/>
            <person name="Ilikchyan I.N."/>
            <person name="Tripp H.J."/>
            <person name="Zehr J.P."/>
        </authorList>
    </citation>
    <scope>NUCLEOTIDE SEQUENCE [LARGE SCALE GENOMIC DNA]</scope>
    <source>
        <strain evidence="1 2">WH 0003</strain>
    </source>
</reference>
<dbReference type="GeneID" id="88766109"/>
<dbReference type="PATRIC" id="fig|423471.3.peg.2288"/>
<sequence length="106" mass="11279">MAKILPTVLFPNMTSDATNITIPISDIPGLTAAEVAIADGNGAELLRLIFEAAYNRIEALEAAARPTQMTWSKPASQGISSNVSRQSYNFAFNFSVDATSVNIASE</sequence>
<organism evidence="1 2">
    <name type="scientific">Crocosphaera watsonii WH 0003</name>
    <dbReference type="NCBI Taxonomy" id="423471"/>
    <lineage>
        <taxon>Bacteria</taxon>
        <taxon>Bacillati</taxon>
        <taxon>Cyanobacteriota</taxon>
        <taxon>Cyanophyceae</taxon>
        <taxon>Oscillatoriophycideae</taxon>
        <taxon>Chroococcales</taxon>
        <taxon>Aphanothecaceae</taxon>
        <taxon>Crocosphaera</taxon>
    </lineage>
</organism>
<dbReference type="EMBL" id="AESD01000363">
    <property type="protein sequence ID" value="EHJ12872.1"/>
    <property type="molecule type" value="Genomic_DNA"/>
</dbReference>
<accession>G5J4L4</accession>
<comment type="caution">
    <text evidence="1">The sequence shown here is derived from an EMBL/GenBank/DDBJ whole genome shotgun (WGS) entry which is preliminary data.</text>
</comment>
<gene>
    <name evidence="1" type="ORF">CWATWH0003_2434</name>
</gene>
<dbReference type="Proteomes" id="UP000003477">
    <property type="component" value="Unassembled WGS sequence"/>
</dbReference>
<dbReference type="AlphaFoldDB" id="G5J4L4"/>
<evidence type="ECO:0000313" key="1">
    <source>
        <dbReference type="EMBL" id="EHJ12872.1"/>
    </source>
</evidence>
<protein>
    <submittedName>
        <fullName evidence="1">Uncharacterized protein</fullName>
    </submittedName>
</protein>
<proteinExistence type="predicted"/>
<evidence type="ECO:0000313" key="2">
    <source>
        <dbReference type="Proteomes" id="UP000003477"/>
    </source>
</evidence>
<dbReference type="RefSeq" id="WP_007310661.1">
    <property type="nucleotide sequence ID" value="NZ_AESD01000363.1"/>
</dbReference>
<name>G5J4L4_CROWT</name>